<keyword evidence="7 9" id="KW-0496">Mitochondrion</keyword>
<comment type="subcellular location">
    <subcellularLocation>
        <location evidence="1">Mitochondrion inner membrane</location>
        <topology evidence="1">Peripheral membrane protein</topology>
        <orientation evidence="1">Intermembrane side</orientation>
    </subcellularLocation>
</comment>
<keyword evidence="10" id="KW-1015">Disulfide bond</keyword>
<evidence type="ECO:0000256" key="2">
    <source>
        <dbReference type="ARBA" id="ARBA00006498"/>
    </source>
</evidence>
<reference evidence="12" key="2">
    <citation type="submission" date="2022-10" db="EMBL/GenBank/DDBJ databases">
        <authorList>
            <consortium name="ENA_rothamsted_submissions"/>
            <consortium name="culmorum"/>
            <person name="King R."/>
        </authorList>
    </citation>
    <scope>NUCLEOTIDE SEQUENCE</scope>
</reference>
<reference evidence="12" key="1">
    <citation type="submission" date="2022-01" db="EMBL/GenBank/DDBJ databases">
        <authorList>
            <person name="King R."/>
        </authorList>
    </citation>
    <scope>NUCLEOTIDE SEQUENCE</scope>
</reference>
<evidence type="ECO:0000256" key="6">
    <source>
        <dbReference type="ARBA" id="ARBA00022982"/>
    </source>
</evidence>
<evidence type="ECO:0000313" key="13">
    <source>
        <dbReference type="Proteomes" id="UP001153620"/>
    </source>
</evidence>
<dbReference type="InterPro" id="IPR003422">
    <property type="entry name" value="Cyt_b-c1_6"/>
</dbReference>
<protein>
    <recommendedName>
        <fullName evidence="9">Cytochrome b-c1 complex subunit 6</fullName>
    </recommendedName>
</protein>
<evidence type="ECO:0000256" key="7">
    <source>
        <dbReference type="ARBA" id="ARBA00023128"/>
    </source>
</evidence>
<dbReference type="AlphaFoldDB" id="A0A9N9WWS3"/>
<feature type="disulfide bond" evidence="10">
    <location>
        <begin position="47"/>
        <end position="61"/>
    </location>
</feature>
<keyword evidence="6 9" id="KW-0249">Electron transport</keyword>
<dbReference type="Pfam" id="PF02320">
    <property type="entry name" value="UCR_hinge"/>
    <property type="match status" value="1"/>
</dbReference>
<evidence type="ECO:0000259" key="11">
    <source>
        <dbReference type="Pfam" id="PF02320"/>
    </source>
</evidence>
<organism evidence="12 13">
    <name type="scientific">Chironomus riparius</name>
    <dbReference type="NCBI Taxonomy" id="315576"/>
    <lineage>
        <taxon>Eukaryota</taxon>
        <taxon>Metazoa</taxon>
        <taxon>Ecdysozoa</taxon>
        <taxon>Arthropoda</taxon>
        <taxon>Hexapoda</taxon>
        <taxon>Insecta</taxon>
        <taxon>Pterygota</taxon>
        <taxon>Neoptera</taxon>
        <taxon>Endopterygota</taxon>
        <taxon>Diptera</taxon>
        <taxon>Nematocera</taxon>
        <taxon>Chironomoidea</taxon>
        <taxon>Chironomidae</taxon>
        <taxon>Chironominae</taxon>
        <taxon>Chironomus</taxon>
    </lineage>
</organism>
<dbReference type="PANTHER" id="PTHR15336">
    <property type="entry name" value="UBIQUINOL-CYTOCHROME C REDUCTASE COMPLEX 7.8 KDA PROTEIN"/>
    <property type="match status" value="1"/>
</dbReference>
<keyword evidence="5 9" id="KW-0999">Mitochondrion inner membrane</keyword>
<dbReference type="PIRSF" id="PIRSF000019">
    <property type="entry name" value="Bc1_11K"/>
    <property type="match status" value="1"/>
</dbReference>
<keyword evidence="13" id="KW-1185">Reference proteome</keyword>
<dbReference type="Gene3D" id="1.10.287.20">
    <property type="entry name" value="Ubiquinol-cytochrome C reductase hinge domain"/>
    <property type="match status" value="1"/>
</dbReference>
<dbReference type="FunFam" id="1.10.287.20:FF:000004">
    <property type="entry name" value="Cytochrome b-c1 complex subunit 6"/>
    <property type="match status" value="1"/>
</dbReference>
<dbReference type="Proteomes" id="UP001153620">
    <property type="component" value="Chromosome 3"/>
</dbReference>
<dbReference type="GO" id="GO:0005743">
    <property type="term" value="C:mitochondrial inner membrane"/>
    <property type="evidence" value="ECO:0007669"/>
    <property type="project" value="UniProtKB-SubCell"/>
</dbReference>
<keyword evidence="8 9" id="KW-0472">Membrane</keyword>
<dbReference type="GO" id="GO:0006122">
    <property type="term" value="P:mitochondrial electron transport, ubiquinol to cytochrome c"/>
    <property type="evidence" value="ECO:0007669"/>
    <property type="project" value="InterPro"/>
</dbReference>
<name>A0A9N9WWS3_9DIPT</name>
<keyword evidence="3 9" id="KW-0813">Transport</keyword>
<evidence type="ECO:0000256" key="3">
    <source>
        <dbReference type="ARBA" id="ARBA00022448"/>
    </source>
</evidence>
<evidence type="ECO:0000256" key="4">
    <source>
        <dbReference type="ARBA" id="ARBA00022660"/>
    </source>
</evidence>
<evidence type="ECO:0000256" key="5">
    <source>
        <dbReference type="ARBA" id="ARBA00022792"/>
    </source>
</evidence>
<feature type="disulfide bond" evidence="10">
    <location>
        <begin position="31"/>
        <end position="75"/>
    </location>
</feature>
<dbReference type="InterPro" id="IPR023184">
    <property type="entry name" value="Ubol_cytC_Rdtase_hinge_dom"/>
</dbReference>
<dbReference type="OrthoDB" id="405848at2759"/>
<accession>A0A9N9WWS3</accession>
<proteinExistence type="inferred from homology"/>
<dbReference type="EMBL" id="OU895879">
    <property type="protein sequence ID" value="CAG9809196.1"/>
    <property type="molecule type" value="Genomic_DNA"/>
</dbReference>
<evidence type="ECO:0000256" key="8">
    <source>
        <dbReference type="ARBA" id="ARBA00023136"/>
    </source>
</evidence>
<evidence type="ECO:0000256" key="10">
    <source>
        <dbReference type="PIRSR" id="PIRSR000019-1"/>
    </source>
</evidence>
<evidence type="ECO:0000256" key="9">
    <source>
        <dbReference type="PIRNR" id="PIRNR000019"/>
    </source>
</evidence>
<dbReference type="PANTHER" id="PTHR15336:SF0">
    <property type="entry name" value="CYTOCHROME B-C1 COMPLEX SUBUNIT 6, MITOCHONDRIAL"/>
    <property type="match status" value="1"/>
</dbReference>
<feature type="domain" description="Ubiquinol-cytochrome C reductase hinge" evidence="11">
    <location>
        <begin position="22"/>
        <end position="85"/>
    </location>
</feature>
<comment type="similarity">
    <text evidence="2 9">Belongs to the UQCRH/QCR6 family.</text>
</comment>
<evidence type="ECO:0000313" key="12">
    <source>
        <dbReference type="EMBL" id="CAG9809196.1"/>
    </source>
</evidence>
<sequence length="85" mass="10038">MALKFFKSLLPKVNAQEEDLVDPQTVLREKCQQEHHTAHLFKRYQDCNDRVNSRSKTAETCTEELFDYLHHLDHCVSKTLLSHLK</sequence>
<dbReference type="InterPro" id="IPR036811">
    <property type="entry name" value="Ubol_cytC_Rdtase_hinge_dom_sf"/>
</dbReference>
<keyword evidence="4 9" id="KW-0679">Respiratory chain</keyword>
<evidence type="ECO:0000256" key="1">
    <source>
        <dbReference type="ARBA" id="ARBA00004137"/>
    </source>
</evidence>
<comment type="function">
    <text evidence="9">Component of the ubiquinol-cytochrome c oxidoreductase, a multisubunit transmembrane complex that is part of the mitochondrial electron transport chain which drives oxidative phosphorylation.</text>
</comment>
<dbReference type="SUPFAM" id="SSF81531">
    <property type="entry name" value="Non-heme 11 kDa protein of cytochrome bc1 complex (Ubiquinol-cytochrome c reductase)"/>
    <property type="match status" value="1"/>
</dbReference>
<gene>
    <name evidence="12" type="ORF">CHIRRI_LOCUS12025</name>
</gene>